<evidence type="ECO:0000313" key="1">
    <source>
        <dbReference type="EMBL" id="RRT35997.1"/>
    </source>
</evidence>
<evidence type="ECO:0000313" key="2">
    <source>
        <dbReference type="Proteomes" id="UP000287651"/>
    </source>
</evidence>
<gene>
    <name evidence="1" type="ORF">B296_00051855</name>
</gene>
<comment type="caution">
    <text evidence="1">The sequence shown here is derived from an EMBL/GenBank/DDBJ whole genome shotgun (WGS) entry which is preliminary data.</text>
</comment>
<sequence>MATRCCLLPTVGPAVVFRISPLLPLLINRRPSLGSSRPTLCRCPLPHLNAAAAFLLHRRRPSLLSPVAPHRLATACHSSLLPLLPPTPPPHGLPSQPSPPLTHLLLPLANPFLPQSQPKPSPTLPSSSSSASTFSSLCCSRLCRSPRRTPLPPSLPSRFYRSQALLYHSLDLLFFITA</sequence>
<dbReference type="AlphaFoldDB" id="A0A426X947"/>
<accession>A0A426X947</accession>
<organism evidence="1 2">
    <name type="scientific">Ensete ventricosum</name>
    <name type="common">Abyssinian banana</name>
    <name type="synonym">Musa ensete</name>
    <dbReference type="NCBI Taxonomy" id="4639"/>
    <lineage>
        <taxon>Eukaryota</taxon>
        <taxon>Viridiplantae</taxon>
        <taxon>Streptophyta</taxon>
        <taxon>Embryophyta</taxon>
        <taxon>Tracheophyta</taxon>
        <taxon>Spermatophyta</taxon>
        <taxon>Magnoliopsida</taxon>
        <taxon>Liliopsida</taxon>
        <taxon>Zingiberales</taxon>
        <taxon>Musaceae</taxon>
        <taxon>Ensete</taxon>
    </lineage>
</organism>
<reference evidence="1 2" key="1">
    <citation type="journal article" date="2014" name="Agronomy (Basel)">
        <title>A Draft Genome Sequence for Ensete ventricosum, the Drought-Tolerant Tree Against Hunger.</title>
        <authorList>
            <person name="Harrison J."/>
            <person name="Moore K.A."/>
            <person name="Paszkiewicz K."/>
            <person name="Jones T."/>
            <person name="Grant M."/>
            <person name="Ambacheew D."/>
            <person name="Muzemil S."/>
            <person name="Studholme D.J."/>
        </authorList>
    </citation>
    <scope>NUCLEOTIDE SEQUENCE [LARGE SCALE GENOMIC DNA]</scope>
</reference>
<dbReference type="Proteomes" id="UP000287651">
    <property type="component" value="Unassembled WGS sequence"/>
</dbReference>
<dbReference type="EMBL" id="AMZH03024196">
    <property type="protein sequence ID" value="RRT35997.1"/>
    <property type="molecule type" value="Genomic_DNA"/>
</dbReference>
<name>A0A426X947_ENSVE</name>
<proteinExistence type="predicted"/>
<protein>
    <submittedName>
        <fullName evidence="1">Uncharacterized protein</fullName>
    </submittedName>
</protein>